<feature type="transmembrane region" description="Helical" evidence="8">
    <location>
        <begin position="343"/>
        <end position="362"/>
    </location>
</feature>
<feature type="transmembrane region" description="Helical" evidence="8">
    <location>
        <begin position="91"/>
        <end position="110"/>
    </location>
</feature>
<dbReference type="SUPFAM" id="SSF103473">
    <property type="entry name" value="MFS general substrate transporter"/>
    <property type="match status" value="1"/>
</dbReference>
<sequence>MISSVLHADTPDTVAVLGRRVQYKYVVAAILVSALFLDILDTTIVNVALPTLGRQFGADSTEWVVVGYTLSLAVFIPVSGWLSDRVGTKRVFLFAFAMFIGASALCGAAQSIEQLIAFRVLQGVGGGMLTPVGLAMMFRVFPPAERARVSTLMMVPTLAAPALGPVIGGFLITNAGWRWIFYVNVPVGMLAFYVGLKLLREHREPTAGRFDLAGFILSGGGLASFVYALSQGPRDGWASANVLLFGLLGVTMLVGMVFVETNKAQPMLMLSLLRNRMFRNANIISAFSIASFLGLLFVLPSYLQILRGLSAQDSGLVTFPQAIGVGCSTFIAGSLYKRIGPRRLIFSGLFLSSMTIFAFQWLTLSTNLWWIRGLMVARGFCMGFAFVPMQASSYATIAPADNGRASAIFSTQRQVAISLAVAVLGTILARYITMGPTGLVSDPQRALAGFHMTFVVAGGLALLGSVAALFIRDSDAAGTMSPRR</sequence>
<accession>A0A6J7DX88</accession>
<dbReference type="PROSITE" id="PS50850">
    <property type="entry name" value="MFS"/>
    <property type="match status" value="1"/>
</dbReference>
<evidence type="ECO:0000256" key="8">
    <source>
        <dbReference type="SAM" id="Phobius"/>
    </source>
</evidence>
<gene>
    <name evidence="10" type="ORF">UFOPK3376_00985</name>
</gene>
<evidence type="ECO:0000256" key="2">
    <source>
        <dbReference type="ARBA" id="ARBA00008537"/>
    </source>
</evidence>
<feature type="transmembrane region" description="Helical" evidence="8">
    <location>
        <begin position="452"/>
        <end position="471"/>
    </location>
</feature>
<feature type="transmembrane region" description="Helical" evidence="8">
    <location>
        <begin position="116"/>
        <end position="140"/>
    </location>
</feature>
<keyword evidence="7 8" id="KW-0472">Membrane</keyword>
<feature type="transmembrane region" description="Helical" evidence="8">
    <location>
        <begin position="236"/>
        <end position="259"/>
    </location>
</feature>
<dbReference type="Gene3D" id="1.20.1250.20">
    <property type="entry name" value="MFS general substrate transporter like domains"/>
    <property type="match status" value="1"/>
</dbReference>
<dbReference type="GO" id="GO:0022857">
    <property type="term" value="F:transmembrane transporter activity"/>
    <property type="evidence" value="ECO:0007669"/>
    <property type="project" value="InterPro"/>
</dbReference>
<keyword evidence="3" id="KW-0813">Transport</keyword>
<protein>
    <submittedName>
        <fullName evidence="10">Unannotated protein</fullName>
    </submittedName>
</protein>
<dbReference type="InterPro" id="IPR011701">
    <property type="entry name" value="MFS"/>
</dbReference>
<evidence type="ECO:0000256" key="5">
    <source>
        <dbReference type="ARBA" id="ARBA00022692"/>
    </source>
</evidence>
<keyword evidence="6 8" id="KW-1133">Transmembrane helix</keyword>
<organism evidence="10">
    <name type="scientific">freshwater metagenome</name>
    <dbReference type="NCBI Taxonomy" id="449393"/>
    <lineage>
        <taxon>unclassified sequences</taxon>
        <taxon>metagenomes</taxon>
        <taxon>ecological metagenomes</taxon>
    </lineage>
</organism>
<feature type="transmembrane region" description="Helical" evidence="8">
    <location>
        <begin position="414"/>
        <end position="432"/>
    </location>
</feature>
<evidence type="ECO:0000256" key="6">
    <source>
        <dbReference type="ARBA" id="ARBA00022989"/>
    </source>
</evidence>
<feature type="transmembrane region" description="Helical" evidence="8">
    <location>
        <begin position="315"/>
        <end position="336"/>
    </location>
</feature>
<dbReference type="InterPro" id="IPR020846">
    <property type="entry name" value="MFS_dom"/>
</dbReference>
<dbReference type="AlphaFoldDB" id="A0A6J7DX88"/>
<evidence type="ECO:0000313" key="10">
    <source>
        <dbReference type="EMBL" id="CAB4873605.1"/>
    </source>
</evidence>
<dbReference type="PANTHER" id="PTHR42718:SF9">
    <property type="entry name" value="MAJOR FACILITATOR SUPERFAMILY MULTIDRUG TRANSPORTER MFSC"/>
    <property type="match status" value="1"/>
</dbReference>
<dbReference type="Pfam" id="PF07690">
    <property type="entry name" value="MFS_1"/>
    <property type="match status" value="1"/>
</dbReference>
<keyword evidence="5 8" id="KW-0812">Transmembrane</keyword>
<keyword evidence="4" id="KW-1003">Cell membrane</keyword>
<dbReference type="NCBIfam" id="TIGR00711">
    <property type="entry name" value="efflux_EmrB"/>
    <property type="match status" value="1"/>
</dbReference>
<feature type="transmembrane region" description="Helical" evidence="8">
    <location>
        <begin position="61"/>
        <end position="82"/>
    </location>
</feature>
<dbReference type="GO" id="GO:0005886">
    <property type="term" value="C:plasma membrane"/>
    <property type="evidence" value="ECO:0007669"/>
    <property type="project" value="UniProtKB-SubCell"/>
</dbReference>
<feature type="domain" description="Major facilitator superfamily (MFS) profile" evidence="9">
    <location>
        <begin position="27"/>
        <end position="476"/>
    </location>
</feature>
<comment type="similarity">
    <text evidence="2">Belongs to the major facilitator superfamily. EmrB family.</text>
</comment>
<dbReference type="EMBL" id="CAFBLP010000018">
    <property type="protein sequence ID" value="CAB4873605.1"/>
    <property type="molecule type" value="Genomic_DNA"/>
</dbReference>
<dbReference type="Gene3D" id="1.20.1720.10">
    <property type="entry name" value="Multidrug resistance protein D"/>
    <property type="match status" value="1"/>
</dbReference>
<evidence type="ECO:0000259" key="9">
    <source>
        <dbReference type="PROSITE" id="PS50850"/>
    </source>
</evidence>
<feature type="transmembrane region" description="Helical" evidence="8">
    <location>
        <begin position="25"/>
        <end position="49"/>
    </location>
</feature>
<feature type="transmembrane region" description="Helical" evidence="8">
    <location>
        <begin position="152"/>
        <end position="173"/>
    </location>
</feature>
<name>A0A6J7DX88_9ZZZZ</name>
<evidence type="ECO:0000256" key="3">
    <source>
        <dbReference type="ARBA" id="ARBA00022448"/>
    </source>
</evidence>
<feature type="transmembrane region" description="Helical" evidence="8">
    <location>
        <begin position="210"/>
        <end position="230"/>
    </location>
</feature>
<evidence type="ECO:0000256" key="7">
    <source>
        <dbReference type="ARBA" id="ARBA00023136"/>
    </source>
</evidence>
<dbReference type="InterPro" id="IPR004638">
    <property type="entry name" value="EmrB-like"/>
</dbReference>
<evidence type="ECO:0000256" key="4">
    <source>
        <dbReference type="ARBA" id="ARBA00022475"/>
    </source>
</evidence>
<dbReference type="InterPro" id="IPR036259">
    <property type="entry name" value="MFS_trans_sf"/>
</dbReference>
<feature type="transmembrane region" description="Helical" evidence="8">
    <location>
        <begin position="368"/>
        <end position="387"/>
    </location>
</feature>
<feature type="transmembrane region" description="Helical" evidence="8">
    <location>
        <begin position="280"/>
        <end position="303"/>
    </location>
</feature>
<feature type="transmembrane region" description="Helical" evidence="8">
    <location>
        <begin position="179"/>
        <end position="198"/>
    </location>
</feature>
<comment type="subcellular location">
    <subcellularLocation>
        <location evidence="1">Cell membrane</location>
        <topology evidence="1">Multi-pass membrane protein</topology>
    </subcellularLocation>
</comment>
<reference evidence="10" key="1">
    <citation type="submission" date="2020-05" db="EMBL/GenBank/DDBJ databases">
        <authorList>
            <person name="Chiriac C."/>
            <person name="Salcher M."/>
            <person name="Ghai R."/>
            <person name="Kavagutti S V."/>
        </authorList>
    </citation>
    <scope>NUCLEOTIDE SEQUENCE</scope>
</reference>
<dbReference type="PANTHER" id="PTHR42718">
    <property type="entry name" value="MAJOR FACILITATOR SUPERFAMILY MULTIDRUG TRANSPORTER MFSC"/>
    <property type="match status" value="1"/>
</dbReference>
<dbReference type="CDD" id="cd17503">
    <property type="entry name" value="MFS_LmrB_MDR_like"/>
    <property type="match status" value="1"/>
</dbReference>
<proteinExistence type="inferred from homology"/>
<evidence type="ECO:0000256" key="1">
    <source>
        <dbReference type="ARBA" id="ARBA00004651"/>
    </source>
</evidence>